<dbReference type="InterPro" id="IPR025558">
    <property type="entry name" value="DUF4283"/>
</dbReference>
<comment type="caution">
    <text evidence="3">The sequence shown here is derived from an EMBL/GenBank/DDBJ whole genome shotgun (WGS) entry which is preliminary data.</text>
</comment>
<name>A0AAE0B4R4_9ROSI</name>
<keyword evidence="4" id="KW-1185">Reference proteome</keyword>
<dbReference type="PANTHER" id="PTHR31286">
    <property type="entry name" value="GLYCINE-RICH CELL WALL STRUCTURAL PROTEIN 1.8-LIKE"/>
    <property type="match status" value="1"/>
</dbReference>
<reference evidence="3" key="1">
    <citation type="journal article" date="2023" name="Plant J.">
        <title>Genome sequences and population genomics provide insights into the demographic history, inbreeding, and mutation load of two 'living fossil' tree species of Dipteronia.</title>
        <authorList>
            <person name="Feng Y."/>
            <person name="Comes H.P."/>
            <person name="Chen J."/>
            <person name="Zhu S."/>
            <person name="Lu R."/>
            <person name="Zhang X."/>
            <person name="Li P."/>
            <person name="Qiu J."/>
            <person name="Olsen K.M."/>
            <person name="Qiu Y."/>
        </authorList>
    </citation>
    <scope>NUCLEOTIDE SEQUENCE</scope>
    <source>
        <strain evidence="3">NBL</strain>
    </source>
</reference>
<dbReference type="Pfam" id="PF14111">
    <property type="entry name" value="DUF4283"/>
    <property type="match status" value="1"/>
</dbReference>
<feature type="domain" description="DUF4283" evidence="2">
    <location>
        <begin position="103"/>
        <end position="182"/>
    </location>
</feature>
<gene>
    <name evidence="3" type="ORF">Dsin_001186</name>
</gene>
<dbReference type="Proteomes" id="UP001281410">
    <property type="component" value="Unassembled WGS sequence"/>
</dbReference>
<proteinExistence type="predicted"/>
<feature type="region of interest" description="Disordered" evidence="1">
    <location>
        <begin position="391"/>
        <end position="411"/>
    </location>
</feature>
<feature type="compositionally biased region" description="Basic and acidic residues" evidence="1">
    <location>
        <begin position="391"/>
        <end position="405"/>
    </location>
</feature>
<protein>
    <recommendedName>
        <fullName evidence="2">DUF4283 domain-containing protein</fullName>
    </recommendedName>
</protein>
<sequence>MARGRGKGKNANVVEGVNPVFSMSRSGEKVIASMDDPKSNLGDAGLTGGNTQAGEASKSESDWHGFFQSASARVSLQYFEPEVIDGKVVVEPPSEVIEEGIFKWSSSLVGQFLDKPLPYYHVKKAVDILWKQFGEVEVFLLENGMYIFRFADEATRDEVLSARLWHISNKPLILWRWEPGMQILKLSINSIPIWIKLMHLPMEFWTTTCLSYVARGVGKPLYADSITGDQTRLGFARVLMEVHSDSTFPKEIVIKGAGGQSVEKKIWEPKARTAQNQVVVGKVQGVIPSVQVQSSEGNEWKEISALQTRKHKEGGMDGSNVSQGIPGKQVPVNHTHIKVWSNSFEELRNKKDVEVEEGEIQSNIVAINAIQKIIEDALSKEHSKLKLNKLEGKGHVDEENDHEGRGFSPTL</sequence>
<accession>A0AAE0B4R4</accession>
<evidence type="ECO:0000313" key="4">
    <source>
        <dbReference type="Proteomes" id="UP001281410"/>
    </source>
</evidence>
<dbReference type="InterPro" id="IPR040256">
    <property type="entry name" value="At4g02000-like"/>
</dbReference>
<dbReference type="AlphaFoldDB" id="A0AAE0B4R4"/>
<organism evidence="3 4">
    <name type="scientific">Dipteronia sinensis</name>
    <dbReference type="NCBI Taxonomy" id="43782"/>
    <lineage>
        <taxon>Eukaryota</taxon>
        <taxon>Viridiplantae</taxon>
        <taxon>Streptophyta</taxon>
        <taxon>Embryophyta</taxon>
        <taxon>Tracheophyta</taxon>
        <taxon>Spermatophyta</taxon>
        <taxon>Magnoliopsida</taxon>
        <taxon>eudicotyledons</taxon>
        <taxon>Gunneridae</taxon>
        <taxon>Pentapetalae</taxon>
        <taxon>rosids</taxon>
        <taxon>malvids</taxon>
        <taxon>Sapindales</taxon>
        <taxon>Sapindaceae</taxon>
        <taxon>Hippocastanoideae</taxon>
        <taxon>Acereae</taxon>
        <taxon>Dipteronia</taxon>
    </lineage>
</organism>
<dbReference type="PANTHER" id="PTHR31286:SF165">
    <property type="entry name" value="DUF4283 DOMAIN-CONTAINING PROTEIN"/>
    <property type="match status" value="1"/>
</dbReference>
<evidence type="ECO:0000256" key="1">
    <source>
        <dbReference type="SAM" id="MobiDB-lite"/>
    </source>
</evidence>
<feature type="region of interest" description="Disordered" evidence="1">
    <location>
        <begin position="33"/>
        <end position="57"/>
    </location>
</feature>
<dbReference type="EMBL" id="JANJYJ010000001">
    <property type="protein sequence ID" value="KAK3229305.1"/>
    <property type="molecule type" value="Genomic_DNA"/>
</dbReference>
<evidence type="ECO:0000259" key="2">
    <source>
        <dbReference type="Pfam" id="PF14111"/>
    </source>
</evidence>
<evidence type="ECO:0000313" key="3">
    <source>
        <dbReference type="EMBL" id="KAK3229305.1"/>
    </source>
</evidence>